<reference evidence="4 5" key="1">
    <citation type="submission" date="2020-10" db="EMBL/GenBank/DDBJ databases">
        <title>Identification of Nocardia species via Next-generation sequencing and recognition of intraspecies genetic diversity.</title>
        <authorList>
            <person name="Li P."/>
            <person name="Li P."/>
            <person name="Lu B."/>
        </authorList>
    </citation>
    <scope>NUCLEOTIDE SEQUENCE [LARGE SCALE GENOMIC DNA]</scope>
    <source>
        <strain evidence="4 5">BJ06-0143</strain>
    </source>
</reference>
<dbReference type="SUPFAM" id="SSF51735">
    <property type="entry name" value="NAD(P)-binding Rossmann-fold domains"/>
    <property type="match status" value="1"/>
</dbReference>
<sequence length="280" mass="29352">MSAARERLAGGTAVVTGAGSGIGEGLARYAASIGMRVVVTDIDADRARTVAGDILAQGLQAEAQVLDVTDADAFDELATDVYERYGSVELLINNAGLETAGVLWEIPVQRWRQVMNVNVDGVFHGIRAFLPRMIAAGTPATVANMSSVGGVLTQALQTPYIVSKHAVVALTESLHQEVALTGAPIQVTVLLPYSVRSRIFVDAQAAAPSGNAAADQMFEVLHTLGETAGMDPIDAAENMFADIAAGEFWGFTDKAFGLGALGHRAETLSERRAPAPPMSF</sequence>
<dbReference type="PANTHER" id="PTHR44196">
    <property type="entry name" value="DEHYDROGENASE/REDUCTASE SDR FAMILY MEMBER 7B"/>
    <property type="match status" value="1"/>
</dbReference>
<evidence type="ECO:0000313" key="5">
    <source>
        <dbReference type="Proteomes" id="UP000707731"/>
    </source>
</evidence>
<accession>A0ABS0D3V8</accession>
<comment type="similarity">
    <text evidence="1 3">Belongs to the short-chain dehydrogenases/reductases (SDR) family.</text>
</comment>
<organism evidence="4 5">
    <name type="scientific">Nocardia higoensis</name>
    <dbReference type="NCBI Taxonomy" id="228599"/>
    <lineage>
        <taxon>Bacteria</taxon>
        <taxon>Bacillati</taxon>
        <taxon>Actinomycetota</taxon>
        <taxon>Actinomycetes</taxon>
        <taxon>Mycobacteriales</taxon>
        <taxon>Nocardiaceae</taxon>
        <taxon>Nocardia</taxon>
    </lineage>
</organism>
<comment type="caution">
    <text evidence="4">The sequence shown here is derived from an EMBL/GenBank/DDBJ whole genome shotgun (WGS) entry which is preliminary data.</text>
</comment>
<proteinExistence type="inferred from homology"/>
<dbReference type="PRINTS" id="PR00081">
    <property type="entry name" value="GDHRDH"/>
</dbReference>
<gene>
    <name evidence="4" type="ORF">IU449_01140</name>
</gene>
<dbReference type="PANTHER" id="PTHR44196:SF1">
    <property type="entry name" value="DEHYDROGENASE_REDUCTASE SDR FAMILY MEMBER 7B"/>
    <property type="match status" value="1"/>
</dbReference>
<dbReference type="PRINTS" id="PR00080">
    <property type="entry name" value="SDRFAMILY"/>
</dbReference>
<dbReference type="RefSeq" id="WP_195000113.1">
    <property type="nucleotide sequence ID" value="NZ_JADLQN010000001.1"/>
</dbReference>
<evidence type="ECO:0000256" key="2">
    <source>
        <dbReference type="ARBA" id="ARBA00023002"/>
    </source>
</evidence>
<dbReference type="Gene3D" id="3.40.50.720">
    <property type="entry name" value="NAD(P)-binding Rossmann-like Domain"/>
    <property type="match status" value="1"/>
</dbReference>
<evidence type="ECO:0000256" key="1">
    <source>
        <dbReference type="ARBA" id="ARBA00006484"/>
    </source>
</evidence>
<dbReference type="InterPro" id="IPR036291">
    <property type="entry name" value="NAD(P)-bd_dom_sf"/>
</dbReference>
<name>A0ABS0D3V8_9NOCA</name>
<dbReference type="Proteomes" id="UP000707731">
    <property type="component" value="Unassembled WGS sequence"/>
</dbReference>
<dbReference type="Pfam" id="PF00106">
    <property type="entry name" value="adh_short"/>
    <property type="match status" value="1"/>
</dbReference>
<evidence type="ECO:0000313" key="4">
    <source>
        <dbReference type="EMBL" id="MBF6353167.1"/>
    </source>
</evidence>
<protein>
    <submittedName>
        <fullName evidence="4">SDR family NAD(P)-dependent oxidoreductase</fullName>
    </submittedName>
</protein>
<dbReference type="EMBL" id="JADLQN010000001">
    <property type="protein sequence ID" value="MBF6353167.1"/>
    <property type="molecule type" value="Genomic_DNA"/>
</dbReference>
<keyword evidence="2" id="KW-0560">Oxidoreductase</keyword>
<dbReference type="InterPro" id="IPR002347">
    <property type="entry name" value="SDR_fam"/>
</dbReference>
<evidence type="ECO:0000256" key="3">
    <source>
        <dbReference type="RuleBase" id="RU000363"/>
    </source>
</evidence>
<keyword evidence="5" id="KW-1185">Reference proteome</keyword>